<evidence type="ECO:0000256" key="1">
    <source>
        <dbReference type="ARBA" id="ARBA00001794"/>
    </source>
</evidence>
<keyword evidence="10 11" id="KW-0456">Lyase</keyword>
<dbReference type="GO" id="GO:0042840">
    <property type="term" value="P:D-glucuronate catabolic process"/>
    <property type="evidence" value="ECO:0007669"/>
    <property type="project" value="TreeGrafter"/>
</dbReference>
<dbReference type="InterPro" id="IPR036237">
    <property type="entry name" value="Xyl_isomerase-like_sf"/>
</dbReference>
<dbReference type="SUPFAM" id="SSF51658">
    <property type="entry name" value="Xylose isomerase-like"/>
    <property type="match status" value="1"/>
</dbReference>
<evidence type="ECO:0000313" key="11">
    <source>
        <dbReference type="EMBL" id="MBB3957337.1"/>
    </source>
</evidence>
<dbReference type="RefSeq" id="WP_183628562.1">
    <property type="nucleotide sequence ID" value="NZ_JACIDX010000022.1"/>
</dbReference>
<dbReference type="InterPro" id="IPR004628">
    <property type="entry name" value="Man_deHydtase"/>
</dbReference>
<evidence type="ECO:0000256" key="6">
    <source>
        <dbReference type="ARBA" id="ARBA00007389"/>
    </source>
</evidence>
<dbReference type="PANTHER" id="PTHR30387:SF2">
    <property type="entry name" value="MANNONATE DEHYDRATASE"/>
    <property type="match status" value="1"/>
</dbReference>
<dbReference type="Pfam" id="PF03786">
    <property type="entry name" value="UxuA"/>
    <property type="match status" value="1"/>
</dbReference>
<dbReference type="PANTHER" id="PTHR30387">
    <property type="entry name" value="MANNONATE DEHYDRATASE"/>
    <property type="match status" value="1"/>
</dbReference>
<evidence type="ECO:0000256" key="9">
    <source>
        <dbReference type="ARBA" id="ARBA00023211"/>
    </source>
</evidence>
<evidence type="ECO:0000256" key="7">
    <source>
        <dbReference type="ARBA" id="ARBA00012927"/>
    </source>
</evidence>
<evidence type="ECO:0000256" key="4">
    <source>
        <dbReference type="ARBA" id="ARBA00002713"/>
    </source>
</evidence>
<keyword evidence="8" id="KW-0408">Iron</keyword>
<comment type="cofactor">
    <cofactor evidence="3">
        <name>Fe(2+)</name>
        <dbReference type="ChEBI" id="CHEBI:29033"/>
    </cofactor>
</comment>
<keyword evidence="12" id="KW-1185">Reference proteome</keyword>
<evidence type="ECO:0000256" key="2">
    <source>
        <dbReference type="ARBA" id="ARBA00001936"/>
    </source>
</evidence>
<reference evidence="11 12" key="1">
    <citation type="submission" date="2020-08" db="EMBL/GenBank/DDBJ databases">
        <title>Genomic Encyclopedia of Type Strains, Phase IV (KMG-IV): sequencing the most valuable type-strain genomes for metagenomic binning, comparative biology and taxonomic classification.</title>
        <authorList>
            <person name="Goeker M."/>
        </authorList>
    </citation>
    <scope>NUCLEOTIDE SEQUENCE [LARGE SCALE GENOMIC DNA]</scope>
    <source>
        <strain evidence="11 12">DSM 27057</strain>
    </source>
</reference>
<evidence type="ECO:0000313" key="12">
    <source>
        <dbReference type="Proteomes" id="UP000548867"/>
    </source>
</evidence>
<comment type="pathway">
    <text evidence="5">Carbohydrate metabolism; pentose and glucuronate interconversion.</text>
</comment>
<accession>A0A7W6CT45</accession>
<proteinExistence type="inferred from homology"/>
<dbReference type="GO" id="GO:0008198">
    <property type="term" value="F:ferrous iron binding"/>
    <property type="evidence" value="ECO:0007669"/>
    <property type="project" value="TreeGrafter"/>
</dbReference>
<evidence type="ECO:0000256" key="3">
    <source>
        <dbReference type="ARBA" id="ARBA00001954"/>
    </source>
</evidence>
<sequence>MERRDFLTSIGVGVLAGAAPMAQAAGRKPAPTPKRPALKMKLGCQSGPATDDHFAFLARYGVTHVAARAKSAEGALYSTADEVKALRDLAEKHKLTLSILDPLLLPSSHIDREKNPGIMLATSPEREREVEAFQNQIRACAAAGVPCIKYNMSLLGVIRTGKVQTRGDAVFSEYDATKLDPAKPLTRAGAISEDAFWERITWFLEHVVPVANEYKIRIACHPHDPGTPPQGYQGIHRVLGTIEGMKRFITIKESPWHGFNFCQGTVSENLPKPAEQIFDVIRWFGSRKKIFNVHFRNIVGGRGHFREAFPDEGDVDLYRALLTYAEVGYDGMLMPDHVPIIPGHPEAEGESFAFAYGHIRGLMQAAGHYTG</sequence>
<comment type="similarity">
    <text evidence="6">Belongs to the mannonate dehydratase family.</text>
</comment>
<dbReference type="Proteomes" id="UP000548867">
    <property type="component" value="Unassembled WGS sequence"/>
</dbReference>
<dbReference type="UniPathway" id="UPA00246"/>
<gene>
    <name evidence="11" type="ORF">GGR38_004311</name>
</gene>
<organism evidence="11 12">
    <name type="scientific">Novosphingobium sediminicola</name>
    <dbReference type="NCBI Taxonomy" id="563162"/>
    <lineage>
        <taxon>Bacteria</taxon>
        <taxon>Pseudomonadati</taxon>
        <taxon>Pseudomonadota</taxon>
        <taxon>Alphaproteobacteria</taxon>
        <taxon>Sphingomonadales</taxon>
        <taxon>Sphingomonadaceae</taxon>
        <taxon>Novosphingobium</taxon>
    </lineage>
</organism>
<dbReference type="GO" id="GO:0030145">
    <property type="term" value="F:manganese ion binding"/>
    <property type="evidence" value="ECO:0007669"/>
    <property type="project" value="TreeGrafter"/>
</dbReference>
<name>A0A7W6CT45_9SPHN</name>
<keyword evidence="9" id="KW-0464">Manganese</keyword>
<comment type="cofactor">
    <cofactor evidence="2">
        <name>Mn(2+)</name>
        <dbReference type="ChEBI" id="CHEBI:29035"/>
    </cofactor>
</comment>
<dbReference type="AlphaFoldDB" id="A0A7W6CT45"/>
<comment type="catalytic activity">
    <reaction evidence="1">
        <text>D-mannonate = 2-dehydro-3-deoxy-D-gluconate + H2O</text>
        <dbReference type="Rhea" id="RHEA:20097"/>
        <dbReference type="ChEBI" id="CHEBI:15377"/>
        <dbReference type="ChEBI" id="CHEBI:17767"/>
        <dbReference type="ChEBI" id="CHEBI:57990"/>
        <dbReference type="EC" id="4.2.1.8"/>
    </reaction>
</comment>
<dbReference type="EMBL" id="JACIDX010000022">
    <property type="protein sequence ID" value="MBB3957337.1"/>
    <property type="molecule type" value="Genomic_DNA"/>
</dbReference>
<protein>
    <recommendedName>
        <fullName evidence="7">mannonate dehydratase</fullName>
        <ecNumber evidence="7">4.2.1.8</ecNumber>
    </recommendedName>
</protein>
<comment type="caution">
    <text evidence="11">The sequence shown here is derived from an EMBL/GenBank/DDBJ whole genome shotgun (WGS) entry which is preliminary data.</text>
</comment>
<evidence type="ECO:0000256" key="8">
    <source>
        <dbReference type="ARBA" id="ARBA00023004"/>
    </source>
</evidence>
<evidence type="ECO:0000256" key="5">
    <source>
        <dbReference type="ARBA" id="ARBA00004892"/>
    </source>
</evidence>
<dbReference type="Gene3D" id="3.20.20.150">
    <property type="entry name" value="Divalent-metal-dependent TIM barrel enzymes"/>
    <property type="match status" value="1"/>
</dbReference>
<dbReference type="GO" id="GO:0008927">
    <property type="term" value="F:mannonate dehydratase activity"/>
    <property type="evidence" value="ECO:0007669"/>
    <property type="project" value="UniProtKB-EC"/>
</dbReference>
<dbReference type="EC" id="4.2.1.8" evidence="7"/>
<evidence type="ECO:0000256" key="10">
    <source>
        <dbReference type="ARBA" id="ARBA00023239"/>
    </source>
</evidence>
<comment type="function">
    <text evidence="4">Catalyzes the dehydration of D-mannonate.</text>
</comment>